<dbReference type="EMBL" id="JAMZIH010005648">
    <property type="protein sequence ID" value="KAJ1674843.1"/>
    <property type="molecule type" value="Genomic_DNA"/>
</dbReference>
<evidence type="ECO:0000313" key="1">
    <source>
        <dbReference type="EMBL" id="KAJ1674843.1"/>
    </source>
</evidence>
<gene>
    <name evidence="1" type="ORF">EV182_002452</name>
</gene>
<comment type="caution">
    <text evidence="1">The sequence shown here is derived from an EMBL/GenBank/DDBJ whole genome shotgun (WGS) entry which is preliminary data.</text>
</comment>
<evidence type="ECO:0000313" key="2">
    <source>
        <dbReference type="Proteomes" id="UP001145114"/>
    </source>
</evidence>
<organism evidence="1 2">
    <name type="scientific">Spiromyces aspiralis</name>
    <dbReference type="NCBI Taxonomy" id="68401"/>
    <lineage>
        <taxon>Eukaryota</taxon>
        <taxon>Fungi</taxon>
        <taxon>Fungi incertae sedis</taxon>
        <taxon>Zoopagomycota</taxon>
        <taxon>Kickxellomycotina</taxon>
        <taxon>Kickxellomycetes</taxon>
        <taxon>Kickxellales</taxon>
        <taxon>Kickxellaceae</taxon>
        <taxon>Spiromyces</taxon>
    </lineage>
</organism>
<keyword evidence="2" id="KW-1185">Reference proteome</keyword>
<name>A0ACC1HIA2_9FUNG</name>
<sequence length="632" mass="66395">MPTPPRPVAGAAAADVGPSGLPSSLDREGGPDALPSDTSTPLESRVALGRGLPPQPSTPTELGEGKLHPLSRHDTLSTAKGPLTPDGLEASPEKVAPAPPPDAGESKAGGHGSHGEARVKVGLARRLVIAAGLFLATLLAAMDQTIVAIILPTIAKEFDAMSSSAWVGTAYFLTTAAFQPLYGKLSDIFGRLQLLMFALGVFLIGSALCGAAQSMIWLIIARGLTGIGGAGLLTLSVVIIGDITDLKSRGKYLGFTSMAWAVANSAGPLIGGTFADKVTWRWCFYINLPIGAVTAVTSLLFLRIPVERGTWLDKLKRVDFLGSFIIVASLILILLGLSWGGKTYAWNSAVVIALLVVGFALLAVFVVVETYIPPEPILDLSLFNNRTVPAVLIVSIMIGLIAFSLVYYVPIFFSVVFNASAVSAGIHLMPIQVSAAVAALITGQIISRFGHMRLLTVIGLALLTVGNGLVTLLRPDSGTDKQIGYLMLSGASYGIVIQTTMVIAQAAVKPQLMAVSTTLVLFMQTFGGVFGLAIADAVFANALRPRLQAIGSQHPEYAHTLTASQDNVSLIWDSGFPADVRRDAIYAYSESLHKVFIALIPMSAIGFLASLVFKRPKSMGKGEADKTAPVVM</sequence>
<reference evidence="1" key="1">
    <citation type="submission" date="2022-06" db="EMBL/GenBank/DDBJ databases">
        <title>Phylogenomic reconstructions and comparative analyses of Kickxellomycotina fungi.</title>
        <authorList>
            <person name="Reynolds N.K."/>
            <person name="Stajich J.E."/>
            <person name="Barry K."/>
            <person name="Grigoriev I.V."/>
            <person name="Crous P."/>
            <person name="Smith M.E."/>
        </authorList>
    </citation>
    <scope>NUCLEOTIDE SEQUENCE</scope>
    <source>
        <strain evidence="1">RSA 2271</strain>
    </source>
</reference>
<protein>
    <submittedName>
        <fullName evidence="1">Uncharacterized protein</fullName>
    </submittedName>
</protein>
<proteinExistence type="predicted"/>
<dbReference type="Proteomes" id="UP001145114">
    <property type="component" value="Unassembled WGS sequence"/>
</dbReference>
<accession>A0ACC1HIA2</accession>